<keyword evidence="2" id="KW-0378">Hydrolase</keyword>
<feature type="domain" description="Peptidase C58 YopT-type" evidence="4">
    <location>
        <begin position="5"/>
        <end position="163"/>
    </location>
</feature>
<dbReference type="Gene3D" id="3.90.70.20">
    <property type="match status" value="1"/>
</dbReference>
<dbReference type="EMBL" id="CP022991">
    <property type="protein sequence ID" value="ASW03528.1"/>
    <property type="molecule type" value="Genomic_DNA"/>
</dbReference>
<dbReference type="InterPro" id="IPR038765">
    <property type="entry name" value="Papain-like_cys_pep_sf"/>
</dbReference>
<dbReference type="SUPFAM" id="SSF54001">
    <property type="entry name" value="Cysteine proteinases"/>
    <property type="match status" value="1"/>
</dbReference>
<dbReference type="AlphaFoldDB" id="A0A248VX12"/>
<evidence type="ECO:0000313" key="5">
    <source>
        <dbReference type="EMBL" id="ASW03528.1"/>
    </source>
</evidence>
<dbReference type="InterPro" id="IPR006473">
    <property type="entry name" value="Peptidase_C58_Yopt"/>
</dbReference>
<reference evidence="5 6" key="1">
    <citation type="submission" date="2017-08" db="EMBL/GenBank/DDBJ databases">
        <title>Identification and genetic characteristics of simultaneous BTEX- and naphthalene-degrading Paraburkholderia sp. BN5 isolated from petroleum-contaminated soil.</title>
        <authorList>
            <person name="Lee Y."/>
            <person name="Jeon C.O."/>
        </authorList>
    </citation>
    <scope>NUCLEOTIDE SEQUENCE [LARGE SCALE GENOMIC DNA]</scope>
    <source>
        <strain evidence="5 6">BN5</strain>
        <plasmid evidence="5 6">pBN1</plasmid>
    </source>
</reference>
<accession>A0A248VX12</accession>
<dbReference type="GO" id="GO:0006508">
    <property type="term" value="P:proteolysis"/>
    <property type="evidence" value="ECO:0007669"/>
    <property type="project" value="UniProtKB-KW"/>
</dbReference>
<name>A0A248VX12_9BURK</name>
<evidence type="ECO:0000256" key="2">
    <source>
        <dbReference type="ARBA" id="ARBA00022801"/>
    </source>
</evidence>
<proteinExistence type="predicted"/>
<protein>
    <recommendedName>
        <fullName evidence="4">Peptidase C58 YopT-type domain-containing protein</fullName>
    </recommendedName>
</protein>
<dbReference type="Pfam" id="PF03543">
    <property type="entry name" value="Peptidase_C58"/>
    <property type="match status" value="1"/>
</dbReference>
<gene>
    <name evidence="5" type="ORF">CJU94_35845</name>
</gene>
<evidence type="ECO:0000313" key="6">
    <source>
        <dbReference type="Proteomes" id="UP000215158"/>
    </source>
</evidence>
<organism evidence="5 6">
    <name type="scientific">Paraburkholderia aromaticivorans</name>
    <dbReference type="NCBI Taxonomy" id="2026199"/>
    <lineage>
        <taxon>Bacteria</taxon>
        <taxon>Pseudomonadati</taxon>
        <taxon>Pseudomonadota</taxon>
        <taxon>Betaproteobacteria</taxon>
        <taxon>Burkholderiales</taxon>
        <taxon>Burkholderiaceae</taxon>
        <taxon>Paraburkholderia</taxon>
    </lineage>
</organism>
<keyword evidence="6" id="KW-1185">Reference proteome</keyword>
<dbReference type="KEGG" id="parb:CJU94_35845"/>
<sequence length="202" mass="22018">MEQPTFVFRQNDLLRGMTSDLAKGACWGLSVKWLRDCFSGGPSVAGLGITHGLTASEGLKDHAQYGNQFLSNSSDDNNLSNGIVMLSQGRLDGERDTDADNPVAPGMLSLGRAMSISATLTKANGNYFGMVIFACSFGRHAMAVTKWRNVWALFDPNFGTWTYVGDSRGGAPAKFATLLKDNFDTYKVTDVKLLKIKRLFTD</sequence>
<keyword evidence="5" id="KW-0614">Plasmid</keyword>
<dbReference type="RefSeq" id="WP_095423355.1">
    <property type="nucleotide sequence ID" value="NZ_CP022991.1"/>
</dbReference>
<dbReference type="GO" id="GO:0004197">
    <property type="term" value="F:cysteine-type endopeptidase activity"/>
    <property type="evidence" value="ECO:0007669"/>
    <property type="project" value="InterPro"/>
</dbReference>
<evidence type="ECO:0000256" key="3">
    <source>
        <dbReference type="ARBA" id="ARBA00022807"/>
    </source>
</evidence>
<dbReference type="Proteomes" id="UP000215158">
    <property type="component" value="Plasmid pBN1"/>
</dbReference>
<evidence type="ECO:0000256" key="1">
    <source>
        <dbReference type="ARBA" id="ARBA00022670"/>
    </source>
</evidence>
<keyword evidence="3" id="KW-0788">Thiol protease</keyword>
<keyword evidence="1" id="KW-0645">Protease</keyword>
<geneLocation type="plasmid" evidence="5 6">
    <name>pBN1</name>
</geneLocation>
<dbReference type="OrthoDB" id="9101731at2"/>
<evidence type="ECO:0000259" key="4">
    <source>
        <dbReference type="Pfam" id="PF03543"/>
    </source>
</evidence>